<dbReference type="EMBL" id="JAYWVC010000191">
    <property type="protein sequence ID" value="MED7826945.1"/>
    <property type="molecule type" value="Genomic_DNA"/>
</dbReference>
<reference evidence="2" key="1">
    <citation type="submission" date="2024-01" db="EMBL/GenBank/DDBJ databases">
        <title>First draft genome sequence data of TA4-1, the type strain of Gram-positive actinobacterium Streptomyces chiangmaiensis.</title>
        <authorList>
            <person name="Yasawong M."/>
            <person name="Nantapong N."/>
        </authorList>
    </citation>
    <scope>NUCLEOTIDE SEQUENCE</scope>
    <source>
        <strain evidence="2">TA4-1</strain>
    </source>
</reference>
<keyword evidence="3" id="KW-1185">Reference proteome</keyword>
<evidence type="ECO:0000313" key="3">
    <source>
        <dbReference type="Proteomes" id="UP001333996"/>
    </source>
</evidence>
<sequence>MIVGAVSALLFVLTPSAFADWTWTSSISSWTDGNTSRRWADESYNEISWEGCFAQYGTTQQTVVKRRIDVSLASDVTVDTFTFSNCFNGSGYYSTDTQTGLDSASYYFEADKVAQGGACCLLFADWVGVDTTQAD</sequence>
<gene>
    <name evidence="2" type="ORF">VXC91_34660</name>
</gene>
<proteinExistence type="predicted"/>
<name>A0ABU7FSQ7_9ACTN</name>
<dbReference type="Proteomes" id="UP001333996">
    <property type="component" value="Unassembled WGS sequence"/>
</dbReference>
<evidence type="ECO:0000313" key="2">
    <source>
        <dbReference type="EMBL" id="MED7826945.1"/>
    </source>
</evidence>
<protein>
    <submittedName>
        <fullName evidence="2">Uncharacterized protein</fullName>
    </submittedName>
</protein>
<dbReference type="RefSeq" id="WP_329511335.1">
    <property type="nucleotide sequence ID" value="NZ_BAAAYZ010000017.1"/>
</dbReference>
<feature type="signal peptide" evidence="1">
    <location>
        <begin position="1"/>
        <end position="19"/>
    </location>
</feature>
<accession>A0ABU7FSQ7</accession>
<comment type="caution">
    <text evidence="2">The sequence shown here is derived from an EMBL/GenBank/DDBJ whole genome shotgun (WGS) entry which is preliminary data.</text>
</comment>
<feature type="chain" id="PRO_5046473186" evidence="1">
    <location>
        <begin position="20"/>
        <end position="135"/>
    </location>
</feature>
<keyword evidence="1" id="KW-0732">Signal</keyword>
<evidence type="ECO:0000256" key="1">
    <source>
        <dbReference type="SAM" id="SignalP"/>
    </source>
</evidence>
<organism evidence="2 3">
    <name type="scientific">Streptomyces chiangmaiensis</name>
    <dbReference type="NCBI Taxonomy" id="766497"/>
    <lineage>
        <taxon>Bacteria</taxon>
        <taxon>Bacillati</taxon>
        <taxon>Actinomycetota</taxon>
        <taxon>Actinomycetes</taxon>
        <taxon>Kitasatosporales</taxon>
        <taxon>Streptomycetaceae</taxon>
        <taxon>Streptomyces</taxon>
    </lineage>
</organism>